<dbReference type="KEGG" id="mass:CR152_00170"/>
<reference evidence="2" key="1">
    <citation type="submission" date="2017-10" db="EMBL/GenBank/DDBJ databases">
        <title>Massilia psychrophilum sp. nov., a novel purple-pigmented bacterium isolated from Tianshan glacier, Xinjiang Municipality, China.</title>
        <authorList>
            <person name="Wang H."/>
        </authorList>
    </citation>
    <scope>NUCLEOTIDE SEQUENCE [LARGE SCALE GENOMIC DNA]</scope>
    <source>
        <strain evidence="2">B2</strain>
    </source>
</reference>
<evidence type="ECO:0000313" key="2">
    <source>
        <dbReference type="EMBL" id="ATQ73097.1"/>
    </source>
</evidence>
<dbReference type="RefSeq" id="WP_099872667.1">
    <property type="nucleotide sequence ID" value="NZ_CP024608.1"/>
</dbReference>
<feature type="chain" id="PRO_5013575105" evidence="1">
    <location>
        <begin position="23"/>
        <end position="171"/>
    </location>
</feature>
<dbReference type="Proteomes" id="UP000229897">
    <property type="component" value="Chromosome"/>
</dbReference>
<dbReference type="AlphaFoldDB" id="A0A2D2DDN8"/>
<evidence type="ECO:0000313" key="3">
    <source>
        <dbReference type="Proteomes" id="UP000229897"/>
    </source>
</evidence>
<feature type="signal peptide" evidence="1">
    <location>
        <begin position="1"/>
        <end position="22"/>
    </location>
</feature>
<keyword evidence="3" id="KW-1185">Reference proteome</keyword>
<dbReference type="EMBL" id="CP024608">
    <property type="protein sequence ID" value="ATQ73097.1"/>
    <property type="molecule type" value="Genomic_DNA"/>
</dbReference>
<gene>
    <name evidence="2" type="ORF">CR152_00170</name>
</gene>
<sequence>MKKYFRAAAILLVQLAALPAFAAPAIATPVCDILPSATIAALIGMPVVGKEASTGMFSEACVFTTAAAKQGPSMFIIEHYTKPLPAGAEKDMVMTTPTSQVLPVAGLGDEAWMNSYTSELLVRRGSAVHKIIARAVECEKLADETYDEQDVRCTAKRVGILKQTAAAILAQ</sequence>
<organism evidence="2 3">
    <name type="scientific">Massilia violaceinigra</name>
    <dbReference type="NCBI Taxonomy" id="2045208"/>
    <lineage>
        <taxon>Bacteria</taxon>
        <taxon>Pseudomonadati</taxon>
        <taxon>Pseudomonadota</taxon>
        <taxon>Betaproteobacteria</taxon>
        <taxon>Burkholderiales</taxon>
        <taxon>Oxalobacteraceae</taxon>
        <taxon>Telluria group</taxon>
        <taxon>Massilia</taxon>
    </lineage>
</organism>
<proteinExistence type="predicted"/>
<protein>
    <submittedName>
        <fullName evidence="2">Uncharacterized protein</fullName>
    </submittedName>
</protein>
<keyword evidence="1" id="KW-0732">Signal</keyword>
<evidence type="ECO:0000256" key="1">
    <source>
        <dbReference type="SAM" id="SignalP"/>
    </source>
</evidence>
<dbReference type="OrthoDB" id="9906942at2"/>
<name>A0A2D2DDN8_9BURK</name>
<accession>A0A2D2DDN8</accession>